<evidence type="ECO:0000313" key="5">
    <source>
        <dbReference type="EMBL" id="THV07372.1"/>
    </source>
</evidence>
<accession>A0A4S8MW78</accession>
<feature type="compositionally biased region" description="Low complexity" evidence="3">
    <location>
        <begin position="251"/>
        <end position="261"/>
    </location>
</feature>
<keyword evidence="6" id="KW-1185">Reference proteome</keyword>
<evidence type="ECO:0000256" key="1">
    <source>
        <dbReference type="ARBA" id="ARBA00008356"/>
    </source>
</evidence>
<evidence type="ECO:0000259" key="4">
    <source>
        <dbReference type="Pfam" id="PF16679"/>
    </source>
</evidence>
<feature type="region of interest" description="Disordered" evidence="3">
    <location>
        <begin position="1"/>
        <end position="49"/>
    </location>
</feature>
<proteinExistence type="inferred from homology"/>
<reference evidence="5 6" key="1">
    <citation type="journal article" date="2019" name="Nat. Ecol. Evol.">
        <title>Megaphylogeny resolves global patterns of mushroom evolution.</title>
        <authorList>
            <person name="Varga T."/>
            <person name="Krizsan K."/>
            <person name="Foldi C."/>
            <person name="Dima B."/>
            <person name="Sanchez-Garcia M."/>
            <person name="Sanchez-Ramirez S."/>
            <person name="Szollosi G.J."/>
            <person name="Szarkandi J.G."/>
            <person name="Papp V."/>
            <person name="Albert L."/>
            <person name="Andreopoulos W."/>
            <person name="Angelini C."/>
            <person name="Antonin V."/>
            <person name="Barry K.W."/>
            <person name="Bougher N.L."/>
            <person name="Buchanan P."/>
            <person name="Buyck B."/>
            <person name="Bense V."/>
            <person name="Catcheside P."/>
            <person name="Chovatia M."/>
            <person name="Cooper J."/>
            <person name="Damon W."/>
            <person name="Desjardin D."/>
            <person name="Finy P."/>
            <person name="Geml J."/>
            <person name="Haridas S."/>
            <person name="Hughes K."/>
            <person name="Justo A."/>
            <person name="Karasinski D."/>
            <person name="Kautmanova I."/>
            <person name="Kiss B."/>
            <person name="Kocsube S."/>
            <person name="Kotiranta H."/>
            <person name="LaButti K.M."/>
            <person name="Lechner B.E."/>
            <person name="Liimatainen K."/>
            <person name="Lipzen A."/>
            <person name="Lukacs Z."/>
            <person name="Mihaltcheva S."/>
            <person name="Morgado L.N."/>
            <person name="Niskanen T."/>
            <person name="Noordeloos M.E."/>
            <person name="Ohm R.A."/>
            <person name="Ortiz-Santana B."/>
            <person name="Ovrebo C."/>
            <person name="Racz N."/>
            <person name="Riley R."/>
            <person name="Savchenko A."/>
            <person name="Shiryaev A."/>
            <person name="Soop K."/>
            <person name="Spirin V."/>
            <person name="Szebenyi C."/>
            <person name="Tomsovsky M."/>
            <person name="Tulloss R.E."/>
            <person name="Uehling J."/>
            <person name="Grigoriev I.V."/>
            <person name="Vagvolgyi C."/>
            <person name="Papp T."/>
            <person name="Martin F.M."/>
            <person name="Miettinen O."/>
            <person name="Hibbett D.S."/>
            <person name="Nagy L.G."/>
        </authorList>
    </citation>
    <scope>NUCLEOTIDE SEQUENCE [LARGE SCALE GENOMIC DNA]</scope>
    <source>
        <strain evidence="5 6">CBS 962.96</strain>
    </source>
</reference>
<dbReference type="Pfam" id="PF16679">
    <property type="entry name" value="CDT1_C"/>
    <property type="match status" value="1"/>
</dbReference>
<dbReference type="AlphaFoldDB" id="A0A4S8MW78"/>
<comment type="similarity">
    <text evidence="1">Belongs to the Cdt1 family.</text>
</comment>
<protein>
    <recommendedName>
        <fullName evidence="4">DNA replication factor Cdt1 C-terminal domain-containing protein</fullName>
    </recommendedName>
</protein>
<dbReference type="OrthoDB" id="3366139at2759"/>
<feature type="region of interest" description="Disordered" evidence="3">
    <location>
        <begin position="247"/>
        <end position="406"/>
    </location>
</feature>
<evidence type="ECO:0000313" key="6">
    <source>
        <dbReference type="Proteomes" id="UP000297245"/>
    </source>
</evidence>
<name>A0A4S8MW78_DENBC</name>
<feature type="compositionally biased region" description="Basic and acidic residues" evidence="3">
    <location>
        <begin position="378"/>
        <end position="388"/>
    </location>
</feature>
<dbReference type="InterPro" id="IPR032054">
    <property type="entry name" value="Cdt1_C"/>
</dbReference>
<evidence type="ECO:0000256" key="2">
    <source>
        <dbReference type="ARBA" id="ARBA00023306"/>
    </source>
</evidence>
<feature type="domain" description="DNA replication factor Cdt1 C-terminal" evidence="4">
    <location>
        <begin position="420"/>
        <end position="508"/>
    </location>
</feature>
<gene>
    <name evidence="5" type="ORF">K435DRAFT_833697</name>
</gene>
<evidence type="ECO:0000256" key="3">
    <source>
        <dbReference type="SAM" id="MobiDB-lite"/>
    </source>
</evidence>
<feature type="compositionally biased region" description="Basic and acidic residues" evidence="3">
    <location>
        <begin position="355"/>
        <end position="367"/>
    </location>
</feature>
<feature type="compositionally biased region" description="Basic residues" evidence="3">
    <location>
        <begin position="531"/>
        <end position="543"/>
    </location>
</feature>
<keyword evidence="2" id="KW-0131">Cell cycle</keyword>
<organism evidence="5 6">
    <name type="scientific">Dendrothele bispora (strain CBS 962.96)</name>
    <dbReference type="NCBI Taxonomy" id="1314807"/>
    <lineage>
        <taxon>Eukaryota</taxon>
        <taxon>Fungi</taxon>
        <taxon>Dikarya</taxon>
        <taxon>Basidiomycota</taxon>
        <taxon>Agaricomycotina</taxon>
        <taxon>Agaricomycetes</taxon>
        <taxon>Agaricomycetidae</taxon>
        <taxon>Agaricales</taxon>
        <taxon>Agaricales incertae sedis</taxon>
        <taxon>Dendrothele</taxon>
    </lineage>
</organism>
<feature type="compositionally biased region" description="Low complexity" evidence="3">
    <location>
        <begin position="317"/>
        <end position="332"/>
    </location>
</feature>
<dbReference type="EMBL" id="ML179038">
    <property type="protein sequence ID" value="THV07372.1"/>
    <property type="molecule type" value="Genomic_DNA"/>
</dbReference>
<feature type="compositionally biased region" description="Polar residues" evidence="3">
    <location>
        <begin position="289"/>
        <end position="307"/>
    </location>
</feature>
<dbReference type="Proteomes" id="UP000297245">
    <property type="component" value="Unassembled WGS sequence"/>
</dbReference>
<sequence length="569" mass="62327">MADIYSTLSLSPKKRRVSPDSDGETYSPKKLRTALTTPPATPSKKDTTSNVLPSHLTRLQSIQNALQQALSHALATCAASPSETGMVRNVLNHISLNSSSALSTSFTVEDLRRLCWIWEWDGKTAPKIDSGDEEENPFLNATSPSKAKDWDRGGMGFVITSTTHFSKAEGKRVPAYGLGIEVEVDLDKYQESGMTAVARWTAASEARRTQFRTKLLSWIKMHSDPIPRIPLADLPKLSLTTKITTIRGLGSSPSKSSTSIFPPTPSSPEKSPKKRVLGDTFVTPDPISRPSSPTKKNSVPFPSTPSSRSERLAQLMTPRTPRGSTSSTTTPSHSERLAQLLTPRTPRVSTSSDVSFKDTTETPRGRDPSSVAQTPTTARRDALYERIRQRSLSASPSKGKARRLKLGSEESLSMTKDQMLKLEQEKTRKKFLLGRLGAVAESVWMLFSAPSTGTSTLPTIRKRRALTRTEVTQAIIKSASVPISAAEASESLDMLTNLCPFFLKTFEISGKDWLEMPASSDEGERPGSKGLKGKGIKSPKKSANKGLKEVKEIVQRELELLQDQDDEQD</sequence>
<feature type="region of interest" description="Disordered" evidence="3">
    <location>
        <begin position="517"/>
        <end position="548"/>
    </location>
</feature>
<dbReference type="Gene3D" id="1.10.10.1420">
    <property type="entry name" value="DNA replication factor Cdt1, C-terminal WH domain"/>
    <property type="match status" value="1"/>
</dbReference>
<dbReference type="InterPro" id="IPR038090">
    <property type="entry name" value="Cdt1_C_WH_dom_sf"/>
</dbReference>
<feature type="compositionally biased region" description="Polar residues" evidence="3">
    <location>
        <begin position="1"/>
        <end position="10"/>
    </location>
</feature>